<feature type="domain" description="Alpha/beta-hydrolase N-terminal" evidence="3">
    <location>
        <begin position="60"/>
        <end position="270"/>
    </location>
</feature>
<dbReference type="InterPro" id="IPR027787">
    <property type="entry name" value="Alpha/beta-hydrolase_catalytic"/>
</dbReference>
<evidence type="ECO:0000313" key="7">
    <source>
        <dbReference type="Proteomes" id="UP000282185"/>
    </source>
</evidence>
<name>A0A345YK15_9MICO</name>
<feature type="transmembrane region" description="Helical" evidence="1">
    <location>
        <begin position="114"/>
        <end position="131"/>
    </location>
</feature>
<gene>
    <name evidence="4" type="ORF">DWV08_00585</name>
    <name evidence="5" type="ORF">DXU92_14485</name>
</gene>
<dbReference type="Pfam" id="PF15420">
    <property type="entry name" value="Abhydrolase_9_N"/>
    <property type="match status" value="1"/>
</dbReference>
<keyword evidence="6" id="KW-1185">Reference proteome</keyword>
<dbReference type="KEGG" id="bsau:DWV08_00585"/>
<dbReference type="EMBL" id="QSWH01000007">
    <property type="protein sequence ID" value="RRR21539.1"/>
    <property type="molecule type" value="Genomic_DNA"/>
</dbReference>
<keyword evidence="1" id="KW-0472">Membrane</keyword>
<feature type="transmembrane region" description="Helical" evidence="1">
    <location>
        <begin position="151"/>
        <end position="172"/>
    </location>
</feature>
<feature type="transmembrane region" description="Helical" evidence="1">
    <location>
        <begin position="69"/>
        <end position="93"/>
    </location>
</feature>
<dbReference type="RefSeq" id="WP_115412022.1">
    <property type="nucleotide sequence ID" value="NZ_CP031356.1"/>
</dbReference>
<dbReference type="SUPFAM" id="SSF53474">
    <property type="entry name" value="alpha/beta-Hydrolases"/>
    <property type="match status" value="1"/>
</dbReference>
<dbReference type="InterPro" id="IPR027788">
    <property type="entry name" value="Alpha/beta-hydrolase_N_dom"/>
</dbReference>
<proteinExistence type="predicted"/>
<evidence type="ECO:0000259" key="2">
    <source>
        <dbReference type="Pfam" id="PF10081"/>
    </source>
</evidence>
<dbReference type="InterPro" id="IPR029058">
    <property type="entry name" value="AB_hydrolase_fold"/>
</dbReference>
<protein>
    <recommendedName>
        <fullName evidence="8">Alpha/beta-hydrolase catalytic domain-containing protein</fullName>
    </recommendedName>
</protein>
<reference evidence="5 7" key="2">
    <citation type="submission" date="2018-08" db="EMBL/GenBank/DDBJ databases">
        <title>Brachybacterium saurashtrense DSM 23186.</title>
        <authorList>
            <person name="Li Y."/>
        </authorList>
    </citation>
    <scope>NUCLEOTIDE SEQUENCE [LARGE SCALE GENOMIC DNA]</scope>
    <source>
        <strain evidence="5 7">DSM 23186</strain>
    </source>
</reference>
<sequence>MRPGPAPRPSAPRSWLGGAVGALRGVTASTRRRSRRIALTAPLDTGGFLGASAAAWISTSPSLLPRTWWMWAANIGLSEVYGYSTGALAARVLDRLGRELGLEVRIAPDHRRRARWLGAGALVGITAYSWVRGVLRQREISHLVQEEPKNLATHVVGSAAGLGASVGALLVARSLLTTARLYRALLRPYLPAGTVRVLSLLLTVATAAVVADRLLRGRVLESMIERAEAANRLISPDVPRPTSPLRSGGPESLETWQSLGAPGRKIVSGGADAARIGAATGVQAREPIRVYAAASPSRDLESTAQAVVAELERTGAWDREVLVLFTGTGTGWLQEWSLSAIEFLTGGNCATASIQYSYYPSPLTYLIDRRSPKRAGRLLLEAVRRRLAALPEDRRPALYVAGESLGSFGGQAAFRDVPEMLRTVDGAVWTGTPSFTPLWQQLTSRSRPGSPAVAPIIDGGRHIRVVTRPRDLHRDYWGGLYEPWEFPRVVYAQHPSDPVVWFDPSLLWREPAWLRERAGHDVTPAMRWFPWITFWQIAADMPLSIAVRGGHGHAYHEEMVPIWAAVLGQDVPEGERAAQRRRHREIIAAIREIHPQG</sequence>
<dbReference type="OrthoDB" id="4397445at2"/>
<organism evidence="5 7">
    <name type="scientific">Brachybacterium saurashtrense</name>
    <dbReference type="NCBI Taxonomy" id="556288"/>
    <lineage>
        <taxon>Bacteria</taxon>
        <taxon>Bacillati</taxon>
        <taxon>Actinomycetota</taxon>
        <taxon>Actinomycetes</taxon>
        <taxon>Micrococcales</taxon>
        <taxon>Dermabacteraceae</taxon>
        <taxon>Brachybacterium</taxon>
    </lineage>
</organism>
<dbReference type="EMBL" id="CP031356">
    <property type="protein sequence ID" value="AXK44267.1"/>
    <property type="molecule type" value="Genomic_DNA"/>
</dbReference>
<dbReference type="Pfam" id="PF10081">
    <property type="entry name" value="Abhydrolase_9"/>
    <property type="match status" value="1"/>
</dbReference>
<feature type="transmembrane region" description="Helical" evidence="1">
    <location>
        <begin position="37"/>
        <end position="57"/>
    </location>
</feature>
<keyword evidence="1" id="KW-0812">Transmembrane</keyword>
<evidence type="ECO:0000313" key="6">
    <source>
        <dbReference type="Proteomes" id="UP000254236"/>
    </source>
</evidence>
<evidence type="ECO:0000313" key="5">
    <source>
        <dbReference type="EMBL" id="RRR21539.1"/>
    </source>
</evidence>
<feature type="transmembrane region" description="Helical" evidence="1">
    <location>
        <begin position="193"/>
        <end position="211"/>
    </location>
</feature>
<dbReference type="Proteomes" id="UP000282185">
    <property type="component" value="Unassembled WGS sequence"/>
</dbReference>
<dbReference type="Proteomes" id="UP000254236">
    <property type="component" value="Chromosome"/>
</dbReference>
<evidence type="ECO:0000256" key="1">
    <source>
        <dbReference type="SAM" id="Phobius"/>
    </source>
</evidence>
<feature type="domain" description="Alpha/beta-hydrolase catalytic" evidence="2">
    <location>
        <begin position="288"/>
        <end position="570"/>
    </location>
</feature>
<reference evidence="4 6" key="1">
    <citation type="submission" date="2018-07" db="EMBL/GenBank/DDBJ databases">
        <title>Brachybacterium saurashtrense DSM 23186 genome sequence.</title>
        <authorList>
            <person name="Guo L."/>
        </authorList>
    </citation>
    <scope>NUCLEOTIDE SEQUENCE [LARGE SCALE GENOMIC DNA]</scope>
    <source>
        <strain evidence="4 6">DSM 23186</strain>
    </source>
</reference>
<evidence type="ECO:0000259" key="3">
    <source>
        <dbReference type="Pfam" id="PF15420"/>
    </source>
</evidence>
<keyword evidence="1" id="KW-1133">Transmembrane helix</keyword>
<evidence type="ECO:0008006" key="8">
    <source>
        <dbReference type="Google" id="ProtNLM"/>
    </source>
</evidence>
<dbReference type="AlphaFoldDB" id="A0A345YK15"/>
<evidence type="ECO:0000313" key="4">
    <source>
        <dbReference type="EMBL" id="AXK44267.1"/>
    </source>
</evidence>
<accession>A0A345YK15</accession>